<evidence type="ECO:0000256" key="8">
    <source>
        <dbReference type="PROSITE-ProRule" id="PRU00284"/>
    </source>
</evidence>
<reference evidence="11 12" key="1">
    <citation type="submission" date="2021-01" db="EMBL/GenBank/DDBJ databases">
        <title>Isolation and description of Catonella massiliensis sp. nov., a novel Catonella species, isolated from a stable periodontitis subject.</title>
        <authorList>
            <person name="Antezack A."/>
            <person name="Boxberger M."/>
            <person name="La Scola B."/>
            <person name="Monnet-Corti V."/>
        </authorList>
    </citation>
    <scope>NUCLEOTIDE SEQUENCE [LARGE SCALE GENOMIC DNA]</scope>
    <source>
        <strain evidence="11 12">Marseille-Q4567</strain>
    </source>
</reference>
<dbReference type="CDD" id="cd11386">
    <property type="entry name" value="MCP_signal"/>
    <property type="match status" value="1"/>
</dbReference>
<dbReference type="PANTHER" id="PTHR32089">
    <property type="entry name" value="METHYL-ACCEPTING CHEMOTAXIS PROTEIN MCPB"/>
    <property type="match status" value="1"/>
</dbReference>
<dbReference type="SUPFAM" id="SSF58104">
    <property type="entry name" value="Methyl-accepting chemotaxis protein (MCP) signaling domain"/>
    <property type="match status" value="1"/>
</dbReference>
<organism evidence="11 12">
    <name type="scientific">Catonella massiliensis</name>
    <dbReference type="NCBI Taxonomy" id="2799636"/>
    <lineage>
        <taxon>Bacteria</taxon>
        <taxon>Bacillati</taxon>
        <taxon>Bacillota</taxon>
        <taxon>Clostridia</taxon>
        <taxon>Lachnospirales</taxon>
        <taxon>Lachnospiraceae</taxon>
        <taxon>Catonella</taxon>
    </lineage>
</organism>
<evidence type="ECO:0000256" key="3">
    <source>
        <dbReference type="ARBA" id="ARBA00022500"/>
    </source>
</evidence>
<keyword evidence="5 9" id="KW-1133">Transmembrane helix</keyword>
<dbReference type="Pfam" id="PF00015">
    <property type="entry name" value="MCPsignal"/>
    <property type="match status" value="1"/>
</dbReference>
<protein>
    <submittedName>
        <fullName evidence="11">Methyl-accepting chemotaxis protein</fullName>
    </submittedName>
</protein>
<dbReference type="Pfam" id="PF02743">
    <property type="entry name" value="dCache_1"/>
    <property type="match status" value="1"/>
</dbReference>
<dbReference type="SMART" id="SM00283">
    <property type="entry name" value="MA"/>
    <property type="match status" value="1"/>
</dbReference>
<name>A0ABS1J2V2_9FIRM</name>
<evidence type="ECO:0000256" key="6">
    <source>
        <dbReference type="ARBA" id="ARBA00023136"/>
    </source>
</evidence>
<evidence type="ECO:0000256" key="4">
    <source>
        <dbReference type="ARBA" id="ARBA00022692"/>
    </source>
</evidence>
<proteinExistence type="predicted"/>
<keyword evidence="3" id="KW-0145">Chemotaxis</keyword>
<keyword evidence="7 8" id="KW-0807">Transducer</keyword>
<evidence type="ECO:0000256" key="1">
    <source>
        <dbReference type="ARBA" id="ARBA00004651"/>
    </source>
</evidence>
<dbReference type="Proteomes" id="UP000604730">
    <property type="component" value="Unassembled WGS sequence"/>
</dbReference>
<keyword evidence="6 9" id="KW-0472">Membrane</keyword>
<dbReference type="InterPro" id="IPR004089">
    <property type="entry name" value="MCPsignal_dom"/>
</dbReference>
<evidence type="ECO:0000259" key="10">
    <source>
        <dbReference type="PROSITE" id="PS50111"/>
    </source>
</evidence>
<comment type="caution">
    <text evidence="11">The sequence shown here is derived from an EMBL/GenBank/DDBJ whole genome shotgun (WGS) entry which is preliminary data.</text>
</comment>
<keyword evidence="2" id="KW-1003">Cell membrane</keyword>
<dbReference type="InterPro" id="IPR033479">
    <property type="entry name" value="dCache_1"/>
</dbReference>
<dbReference type="PROSITE" id="PS50111">
    <property type="entry name" value="CHEMOTAXIS_TRANSDUC_2"/>
    <property type="match status" value="1"/>
</dbReference>
<gene>
    <name evidence="11" type="ORF">JJN12_11835</name>
</gene>
<evidence type="ECO:0000313" key="12">
    <source>
        <dbReference type="Proteomes" id="UP000604730"/>
    </source>
</evidence>
<sequence length="676" mass="73913">MKKKKGFRSIKSLIVLGSFVIVTIICAIMLIVSSILSRDAFRVQVESDMQTLAQETSEKLVKDIEHTEAIVKELAANPMLTSKEYSWKEIAAFYEKRAKETGFNLFFTVKPNGKGINLTQGAEKFDVADTEYFKQSIKEKTYTSSIIDDVVTGGKIIVVSTPYYDLKTNKLLGVFAGIMSTDFISKLCSDFKWGESGNIAVYDRNANIVGHTKPEIVESRLNLVEKAKTDPDYVSVAEFFKGQVDSNTNGIGTYKWFGKNRIGAINIIEGRDFVTLVAVNEDEVFTNMNNLQVKLIFVIALLVVFGMIIMYFAFAIPIARAFNSFKTDLLHISNYDLTKEPTKDYSGRRDEVGDIYRAEMTLKENIVQIITGISAHAQNTAATAEELSATAQSTSATADEVANAVNNIASGAASQAEDTQNATKNVEHSNELLSHMMTVLDELNESTELINDKKEEGSKSLKELSAATTKVTTSSEEIAAIIAQTDESADKISSASDMIQSISDQTNLLALNAAIEAARAGEAGKGFAVVAEEIRKLAEQSAGFTGEIKETINGLQEQTKKAVETMDFTREAVSEQEKKLKETGDKFGEISEAVEKSKGIVGEISDEAKNIFKDNETITQVVENLSAIAEENAATTEEVSASVDTQVQSIQDISDASENLAEIATELQSEVSKFII</sequence>
<comment type="subcellular location">
    <subcellularLocation>
        <location evidence="1">Cell membrane</location>
        <topology evidence="1">Multi-pass membrane protein</topology>
    </subcellularLocation>
</comment>
<evidence type="ECO:0000256" key="5">
    <source>
        <dbReference type="ARBA" id="ARBA00022989"/>
    </source>
</evidence>
<evidence type="ECO:0000256" key="7">
    <source>
        <dbReference type="ARBA" id="ARBA00023224"/>
    </source>
</evidence>
<accession>A0ABS1J2V2</accession>
<feature type="domain" description="Methyl-accepting transducer" evidence="10">
    <location>
        <begin position="390"/>
        <end position="640"/>
    </location>
</feature>
<dbReference type="Gene3D" id="3.30.450.20">
    <property type="entry name" value="PAS domain"/>
    <property type="match status" value="1"/>
</dbReference>
<feature type="transmembrane region" description="Helical" evidence="9">
    <location>
        <begin position="12"/>
        <end position="36"/>
    </location>
</feature>
<dbReference type="EMBL" id="JAEPRJ010000001">
    <property type="protein sequence ID" value="MBK5898464.1"/>
    <property type="molecule type" value="Genomic_DNA"/>
</dbReference>
<evidence type="ECO:0000256" key="9">
    <source>
        <dbReference type="SAM" id="Phobius"/>
    </source>
</evidence>
<evidence type="ECO:0000256" key="2">
    <source>
        <dbReference type="ARBA" id="ARBA00022475"/>
    </source>
</evidence>
<keyword evidence="12" id="KW-1185">Reference proteome</keyword>
<keyword evidence="4 9" id="KW-0812">Transmembrane</keyword>
<evidence type="ECO:0000313" key="11">
    <source>
        <dbReference type="EMBL" id="MBK5898464.1"/>
    </source>
</evidence>
<dbReference type="RefSeq" id="WP_208429882.1">
    <property type="nucleotide sequence ID" value="NZ_JAEPRJ010000001.1"/>
</dbReference>
<feature type="transmembrane region" description="Helical" evidence="9">
    <location>
        <begin position="295"/>
        <end position="316"/>
    </location>
</feature>
<dbReference type="PANTHER" id="PTHR32089:SF112">
    <property type="entry name" value="LYSOZYME-LIKE PROTEIN-RELATED"/>
    <property type="match status" value="1"/>
</dbReference>
<dbReference type="Gene3D" id="1.10.287.950">
    <property type="entry name" value="Methyl-accepting chemotaxis protein"/>
    <property type="match status" value="1"/>
</dbReference>